<gene>
    <name evidence="4" type="ORF">DPMN_181161</name>
</gene>
<dbReference type="Pfam" id="PF25898">
    <property type="entry name" value="LolA_2nd_metazoa"/>
    <property type="match status" value="2"/>
</dbReference>
<evidence type="ECO:0000256" key="1">
    <source>
        <dbReference type="SAM" id="Phobius"/>
    </source>
</evidence>
<evidence type="ECO:0000313" key="5">
    <source>
        <dbReference type="Proteomes" id="UP000828390"/>
    </source>
</evidence>
<evidence type="ECO:0000259" key="2">
    <source>
        <dbReference type="Pfam" id="PF25898"/>
    </source>
</evidence>
<dbReference type="InterPro" id="IPR058831">
    <property type="entry name" value="LolA-like_dom_2nd"/>
</dbReference>
<dbReference type="EMBL" id="JAIWYP010000010">
    <property type="protein sequence ID" value="KAH3746746.1"/>
    <property type="molecule type" value="Genomic_DNA"/>
</dbReference>
<dbReference type="Proteomes" id="UP000828390">
    <property type="component" value="Unassembled WGS sequence"/>
</dbReference>
<keyword evidence="1" id="KW-0472">Membrane</keyword>
<evidence type="ECO:0000313" key="4">
    <source>
        <dbReference type="EMBL" id="KAH3746746.1"/>
    </source>
</evidence>
<feature type="domain" description="DUF7959" evidence="3">
    <location>
        <begin position="397"/>
        <end position="494"/>
    </location>
</feature>
<reference evidence="4" key="1">
    <citation type="journal article" date="2019" name="bioRxiv">
        <title>The Genome of the Zebra Mussel, Dreissena polymorpha: A Resource for Invasive Species Research.</title>
        <authorList>
            <person name="McCartney M.A."/>
            <person name="Auch B."/>
            <person name="Kono T."/>
            <person name="Mallez S."/>
            <person name="Zhang Y."/>
            <person name="Obille A."/>
            <person name="Becker A."/>
            <person name="Abrahante J.E."/>
            <person name="Garbe J."/>
            <person name="Badalamenti J.P."/>
            <person name="Herman A."/>
            <person name="Mangelson H."/>
            <person name="Liachko I."/>
            <person name="Sullivan S."/>
            <person name="Sone E.D."/>
            <person name="Koren S."/>
            <person name="Silverstein K.A.T."/>
            <person name="Beckman K.B."/>
            <person name="Gohl D.M."/>
        </authorList>
    </citation>
    <scope>NUCLEOTIDE SEQUENCE</scope>
    <source>
        <strain evidence="4">Duluth1</strain>
        <tissue evidence="4">Whole animal</tissue>
    </source>
</reference>
<reference evidence="4" key="2">
    <citation type="submission" date="2020-11" db="EMBL/GenBank/DDBJ databases">
        <authorList>
            <person name="McCartney M.A."/>
            <person name="Auch B."/>
            <person name="Kono T."/>
            <person name="Mallez S."/>
            <person name="Becker A."/>
            <person name="Gohl D.M."/>
            <person name="Silverstein K.A.T."/>
            <person name="Koren S."/>
            <person name="Bechman K.B."/>
            <person name="Herman A."/>
            <person name="Abrahante J.E."/>
            <person name="Garbe J."/>
        </authorList>
    </citation>
    <scope>NUCLEOTIDE SEQUENCE</scope>
    <source>
        <strain evidence="4">Duluth1</strain>
        <tissue evidence="4">Whole animal</tissue>
    </source>
</reference>
<dbReference type="AlphaFoldDB" id="A0A9D4DD54"/>
<accession>A0A9D4DD54</accession>
<feature type="transmembrane region" description="Helical" evidence="1">
    <location>
        <begin position="537"/>
        <end position="560"/>
    </location>
</feature>
<feature type="domain" description="LolA-like" evidence="2">
    <location>
        <begin position="167"/>
        <end position="387"/>
    </location>
</feature>
<dbReference type="PANTHER" id="PTHR36902">
    <property type="entry name" value="ENRICHED IN SURFACE-LABELED PROTEOME PROTEIN 9"/>
    <property type="match status" value="1"/>
</dbReference>
<keyword evidence="5" id="KW-1185">Reference proteome</keyword>
<dbReference type="Pfam" id="PF25899">
    <property type="entry name" value="DUF7959"/>
    <property type="match status" value="1"/>
</dbReference>
<dbReference type="InterPro" id="IPR058265">
    <property type="entry name" value="DUF7959"/>
</dbReference>
<keyword evidence="1" id="KW-0812">Transmembrane</keyword>
<name>A0A9D4DD54_DREPO</name>
<protein>
    <submittedName>
        <fullName evidence="4">Uncharacterized protein</fullName>
    </submittedName>
</protein>
<keyword evidence="1" id="KW-1133">Transmembrane helix</keyword>
<organism evidence="4 5">
    <name type="scientific">Dreissena polymorpha</name>
    <name type="common">Zebra mussel</name>
    <name type="synonym">Mytilus polymorpha</name>
    <dbReference type="NCBI Taxonomy" id="45954"/>
    <lineage>
        <taxon>Eukaryota</taxon>
        <taxon>Metazoa</taxon>
        <taxon>Spiralia</taxon>
        <taxon>Lophotrochozoa</taxon>
        <taxon>Mollusca</taxon>
        <taxon>Bivalvia</taxon>
        <taxon>Autobranchia</taxon>
        <taxon>Heteroconchia</taxon>
        <taxon>Euheterodonta</taxon>
        <taxon>Imparidentia</taxon>
        <taxon>Neoheterodontei</taxon>
        <taxon>Myida</taxon>
        <taxon>Dreissenoidea</taxon>
        <taxon>Dreissenidae</taxon>
        <taxon>Dreissena</taxon>
    </lineage>
</organism>
<evidence type="ECO:0000259" key="3">
    <source>
        <dbReference type="Pfam" id="PF25899"/>
    </source>
</evidence>
<feature type="domain" description="LolA-like" evidence="2">
    <location>
        <begin position="29"/>
        <end position="155"/>
    </location>
</feature>
<proteinExistence type="predicted"/>
<sequence length="561" mass="63015">MYICSFAAWYNYGTNQFIQLARNVPVNTPGACTVTDLSNSDQRYLLGYEVVNGQGTIFSAAGALHWSGNNINEVYMGKTMVRDISVDWWRSCQYWSGMGATMVVDWYFSARGANWTSSTGADAVPVQCHVKGKAAKNGITHDFEHYYNFFDYQPTISADETQVFETPRGVVCPGKKLVQPFPAVPNDAFSFTTEILDQAGQHISFMKETFFYTQKLVKFEYRPQQGDYAPYGLNDLIEIHDFHSGVAYITDRLRGNCTARPIETSQFDNKASGANNVRIRSSNEFFYFDVSKQSTSYEGVKKNRNIDCDTWVATRSDFPFSFPSNSTWEWYFATNNWSYPSAGPELGAIPVQMRISIPDRGWNYQYNIYDFKKDKPNILHFDISGCYRPEQTRKFQFMLNVTSDAMTAITSNMNAFKYYVLEAITMVTGINPIRVAHLNVYVVDVIIVTFELLDKSPVVGDVQRASDYQEVELDFAADTLASTISNGNFVVNLGGDQFSNIGPLVALPNSIVEITYMNQTTTTIQSQMQTGYGPGPMAAVGVTMPLLGAGLGVVFAYFFFK</sequence>
<dbReference type="PANTHER" id="PTHR36902:SF1">
    <property type="entry name" value="ENRICHED IN SURFACE-LABELED PROTEOME PROTEIN 9"/>
    <property type="match status" value="1"/>
</dbReference>
<comment type="caution">
    <text evidence="4">The sequence shown here is derived from an EMBL/GenBank/DDBJ whole genome shotgun (WGS) entry which is preliminary data.</text>
</comment>